<dbReference type="Proteomes" id="UP000541969">
    <property type="component" value="Unassembled WGS sequence"/>
</dbReference>
<sequence>MTWLGLVLGGIGLADLVRWNSERFDRRSVLGCVLAGLLAAVVLVLGGVGPGTTAGTAVVVAGVSAAWVGTSGWSLREGRATWLPLAVATAVVVGAVVLSPWSPHVGGRLERWYAQVPLAVLSGVDLERLLVIAGCALLLTSTGNVLVRVVLTAAGSQVTRNEQQIKGGRVLGPMERLLVFGLGLAGDLGAAAVIVAAKGLLRFPELQSYRGELESSARPGLSGQRIDVLTEYFLIGSLTSWSLALACLLLT</sequence>
<dbReference type="EMBL" id="JACBZT010000001">
    <property type="protein sequence ID" value="NYJ08289.1"/>
    <property type="molecule type" value="Genomic_DNA"/>
</dbReference>
<gene>
    <name evidence="2" type="ORF">GGQ55_004567</name>
</gene>
<feature type="transmembrane region" description="Helical" evidence="1">
    <location>
        <begin position="82"/>
        <end position="101"/>
    </location>
</feature>
<feature type="transmembrane region" description="Helical" evidence="1">
    <location>
        <begin position="28"/>
        <end position="48"/>
    </location>
</feature>
<keyword evidence="1" id="KW-0472">Membrane</keyword>
<reference evidence="2 3" key="1">
    <citation type="submission" date="2020-07" db="EMBL/GenBank/DDBJ databases">
        <title>Sequencing the genomes of 1000 actinobacteria strains.</title>
        <authorList>
            <person name="Klenk H.-P."/>
        </authorList>
    </citation>
    <scope>NUCLEOTIDE SEQUENCE [LARGE SCALE GENOMIC DNA]</scope>
    <source>
        <strain evidence="2 3">DSM 104001</strain>
    </source>
</reference>
<feature type="transmembrane region" description="Helical" evidence="1">
    <location>
        <begin position="129"/>
        <end position="156"/>
    </location>
</feature>
<comment type="caution">
    <text evidence="2">The sequence shown here is derived from an EMBL/GenBank/DDBJ whole genome shotgun (WGS) entry which is preliminary data.</text>
</comment>
<feature type="transmembrane region" description="Helical" evidence="1">
    <location>
        <begin position="232"/>
        <end position="250"/>
    </location>
</feature>
<evidence type="ECO:0000313" key="2">
    <source>
        <dbReference type="EMBL" id="NYJ08289.1"/>
    </source>
</evidence>
<evidence type="ECO:0000313" key="3">
    <source>
        <dbReference type="Proteomes" id="UP000541969"/>
    </source>
</evidence>
<keyword evidence="1" id="KW-1133">Transmembrane helix</keyword>
<accession>A0A853CNA4</accession>
<keyword evidence="3" id="KW-1185">Reference proteome</keyword>
<keyword evidence="1" id="KW-0812">Transmembrane</keyword>
<dbReference type="RefSeq" id="WP_179720757.1">
    <property type="nucleotide sequence ID" value="NZ_JACBZT010000001.1"/>
</dbReference>
<evidence type="ECO:0000256" key="1">
    <source>
        <dbReference type="SAM" id="Phobius"/>
    </source>
</evidence>
<dbReference type="AlphaFoldDB" id="A0A853CNA4"/>
<organism evidence="2 3">
    <name type="scientific">Petropleomorpha daqingensis</name>
    <dbReference type="NCBI Taxonomy" id="2026353"/>
    <lineage>
        <taxon>Bacteria</taxon>
        <taxon>Bacillati</taxon>
        <taxon>Actinomycetota</taxon>
        <taxon>Actinomycetes</taxon>
        <taxon>Geodermatophilales</taxon>
        <taxon>Geodermatophilaceae</taxon>
        <taxon>Petropleomorpha</taxon>
    </lineage>
</organism>
<feature type="transmembrane region" description="Helical" evidence="1">
    <location>
        <begin position="54"/>
        <end position="75"/>
    </location>
</feature>
<proteinExistence type="predicted"/>
<protein>
    <submittedName>
        <fullName evidence="2">Uncharacterized protein</fullName>
    </submittedName>
</protein>
<name>A0A853CNA4_9ACTN</name>
<feature type="transmembrane region" description="Helical" evidence="1">
    <location>
        <begin position="177"/>
        <end position="197"/>
    </location>
</feature>